<feature type="signal peptide" evidence="2">
    <location>
        <begin position="1"/>
        <end position="23"/>
    </location>
</feature>
<accession>A0AAJ0BGR1</accession>
<evidence type="ECO:0000313" key="4">
    <source>
        <dbReference type="Proteomes" id="UP001239445"/>
    </source>
</evidence>
<proteinExistence type="predicted"/>
<dbReference type="AlphaFoldDB" id="A0AAJ0BGR1"/>
<dbReference type="Proteomes" id="UP001239445">
    <property type="component" value="Unassembled WGS sequence"/>
</dbReference>
<name>A0AAJ0BGR1_9PEZI</name>
<keyword evidence="4" id="KW-1185">Reference proteome</keyword>
<protein>
    <submittedName>
        <fullName evidence="3">Uncharacterized protein</fullName>
    </submittedName>
</protein>
<evidence type="ECO:0000313" key="3">
    <source>
        <dbReference type="EMBL" id="KAK1757958.1"/>
    </source>
</evidence>
<feature type="chain" id="PRO_5042494691" evidence="2">
    <location>
        <begin position="24"/>
        <end position="91"/>
    </location>
</feature>
<gene>
    <name evidence="3" type="ORF">QBC47DRAFT_373474</name>
</gene>
<evidence type="ECO:0000256" key="1">
    <source>
        <dbReference type="SAM" id="MobiDB-lite"/>
    </source>
</evidence>
<feature type="compositionally biased region" description="Basic residues" evidence="1">
    <location>
        <begin position="72"/>
        <end position="91"/>
    </location>
</feature>
<keyword evidence="2" id="KW-0732">Signal</keyword>
<feature type="compositionally biased region" description="Acidic residues" evidence="1">
    <location>
        <begin position="56"/>
        <end position="66"/>
    </location>
</feature>
<sequence length="91" mass="9851">MHFAMSLRSAVIAGLLIGNFAAAHVIGSDFQQATDAIVEKREPDNSPAEVFAERDILEDDFEDAPEIEAREPKKKKGKGKGKKGKGKKAKA</sequence>
<organism evidence="3 4">
    <name type="scientific">Echria macrotheca</name>
    <dbReference type="NCBI Taxonomy" id="438768"/>
    <lineage>
        <taxon>Eukaryota</taxon>
        <taxon>Fungi</taxon>
        <taxon>Dikarya</taxon>
        <taxon>Ascomycota</taxon>
        <taxon>Pezizomycotina</taxon>
        <taxon>Sordariomycetes</taxon>
        <taxon>Sordariomycetidae</taxon>
        <taxon>Sordariales</taxon>
        <taxon>Schizotheciaceae</taxon>
        <taxon>Echria</taxon>
    </lineage>
</organism>
<feature type="region of interest" description="Disordered" evidence="1">
    <location>
        <begin position="40"/>
        <end position="91"/>
    </location>
</feature>
<reference evidence="3" key="1">
    <citation type="submission" date="2023-06" db="EMBL/GenBank/DDBJ databases">
        <title>Genome-scale phylogeny and comparative genomics of the fungal order Sordariales.</title>
        <authorList>
            <consortium name="Lawrence Berkeley National Laboratory"/>
            <person name="Hensen N."/>
            <person name="Bonometti L."/>
            <person name="Westerberg I."/>
            <person name="Brannstrom I.O."/>
            <person name="Guillou S."/>
            <person name="Cros-Aarteil S."/>
            <person name="Calhoun S."/>
            <person name="Haridas S."/>
            <person name="Kuo A."/>
            <person name="Mondo S."/>
            <person name="Pangilinan J."/>
            <person name="Riley R."/>
            <person name="Labutti K."/>
            <person name="Andreopoulos B."/>
            <person name="Lipzen A."/>
            <person name="Chen C."/>
            <person name="Yanf M."/>
            <person name="Daum C."/>
            <person name="Ng V."/>
            <person name="Clum A."/>
            <person name="Steindorff A."/>
            <person name="Ohm R."/>
            <person name="Martin F."/>
            <person name="Silar P."/>
            <person name="Natvig D."/>
            <person name="Lalanne C."/>
            <person name="Gautier V."/>
            <person name="Ament-Velasquez S.L."/>
            <person name="Kruys A."/>
            <person name="Hutchinson M.I."/>
            <person name="Powell A.J."/>
            <person name="Barry K."/>
            <person name="Miller A.N."/>
            <person name="Grigoriev I.V."/>
            <person name="Debuchy R."/>
            <person name="Gladieux P."/>
            <person name="Thoren M.H."/>
            <person name="Johannesson H."/>
        </authorList>
    </citation>
    <scope>NUCLEOTIDE SEQUENCE</scope>
    <source>
        <strain evidence="3">PSN4</strain>
    </source>
</reference>
<comment type="caution">
    <text evidence="3">The sequence shown here is derived from an EMBL/GenBank/DDBJ whole genome shotgun (WGS) entry which is preliminary data.</text>
</comment>
<dbReference type="EMBL" id="MU839829">
    <property type="protein sequence ID" value="KAK1757958.1"/>
    <property type="molecule type" value="Genomic_DNA"/>
</dbReference>
<evidence type="ECO:0000256" key="2">
    <source>
        <dbReference type="SAM" id="SignalP"/>
    </source>
</evidence>